<dbReference type="PRINTS" id="PR00385">
    <property type="entry name" value="P450"/>
</dbReference>
<dbReference type="InterPro" id="IPR002401">
    <property type="entry name" value="Cyt_P450_E_grp-I"/>
</dbReference>
<dbReference type="SUPFAM" id="SSF48264">
    <property type="entry name" value="Cytochrome P450"/>
    <property type="match status" value="1"/>
</dbReference>
<dbReference type="Pfam" id="PF00067">
    <property type="entry name" value="p450"/>
    <property type="match status" value="2"/>
</dbReference>
<sequence>MIEKLAQSKDTHPVAYWLLIASVGVYLLSRVLCYGMRTKDFPPGPPTIPILGNLLQFPTKDFHLGFQKLAKKFADGRITGMKMGGQNLFLVNDPAVVRDLIEKRSSNYSCRPDLYVREFGDNMNIALRDNDETWRRQRKMYHVRLNVKSADAYLPYQDFDSIQLLDDIMRSPKEWRDHLYRYTASISTGVLYGWRTPQTNTGYVKDLLEWMVLTSEAINFKIVDFYPFLRPFFRALPHWMSSTKRKLAYLQKLEDRVFMGLLDRAKESIAQGKPHPSFIRDMILDKDHDRLTDRQIAHNAAHGFGAAMFVTASSLQAVSVLANMSYYVQAMVLHPEVQRRAQEELDAVIGSGGPSPITGAVPHSAKQDDVYDGMTIPKGSIVMMNIWSLNHNRFENSRDFDPLRQSSDVTLLENSAINQDSPKRLHFTFGAGRRVCPGFHVAERNLFLAVSRILWGFNIERAYDAYGNPIEIRRDAVTPGVIIAPEPFDPERANFMKKAWRECEKDLDSEGNFKPEFIYRVFPNLQQSVKA</sequence>
<accession>A0A507BAQ4</accession>
<dbReference type="EMBL" id="SKBQ01000032">
    <property type="protein sequence ID" value="TPX13670.1"/>
    <property type="molecule type" value="Genomic_DNA"/>
</dbReference>
<name>A0A507BAQ4_9PEZI</name>
<dbReference type="InParanoid" id="A0A507BAQ4"/>
<feature type="transmembrane region" description="Helical" evidence="7">
    <location>
        <begin position="14"/>
        <end position="33"/>
    </location>
</feature>
<evidence type="ECO:0000256" key="7">
    <source>
        <dbReference type="SAM" id="Phobius"/>
    </source>
</evidence>
<keyword evidence="7" id="KW-1133">Transmembrane helix</keyword>
<dbReference type="GeneID" id="41973320"/>
<dbReference type="GO" id="GO:0016705">
    <property type="term" value="F:oxidoreductase activity, acting on paired donors, with incorporation or reduction of molecular oxygen"/>
    <property type="evidence" value="ECO:0007669"/>
    <property type="project" value="InterPro"/>
</dbReference>
<dbReference type="PANTHER" id="PTHR46300:SF6">
    <property type="entry name" value="CYTOCHROME P450 2C30"/>
    <property type="match status" value="1"/>
</dbReference>
<dbReference type="Proteomes" id="UP000319257">
    <property type="component" value="Unassembled WGS sequence"/>
</dbReference>
<evidence type="ECO:0000313" key="8">
    <source>
        <dbReference type="EMBL" id="TPX13670.1"/>
    </source>
</evidence>
<keyword evidence="4 5" id="KW-0408">Iron</keyword>
<proteinExistence type="inferred from homology"/>
<dbReference type="GO" id="GO:0004497">
    <property type="term" value="F:monooxygenase activity"/>
    <property type="evidence" value="ECO:0007669"/>
    <property type="project" value="UniProtKB-KW"/>
</dbReference>
<evidence type="ECO:0008006" key="10">
    <source>
        <dbReference type="Google" id="ProtNLM"/>
    </source>
</evidence>
<dbReference type="CDD" id="cd11065">
    <property type="entry name" value="CYP64-like"/>
    <property type="match status" value="1"/>
</dbReference>
<dbReference type="AlphaFoldDB" id="A0A507BAQ4"/>
<dbReference type="InterPro" id="IPR036396">
    <property type="entry name" value="Cyt_P450_sf"/>
</dbReference>
<evidence type="ECO:0000256" key="4">
    <source>
        <dbReference type="ARBA" id="ARBA00023004"/>
    </source>
</evidence>
<dbReference type="PANTHER" id="PTHR46300">
    <property type="entry name" value="P450, PUTATIVE (EUROFUNG)-RELATED-RELATED"/>
    <property type="match status" value="1"/>
</dbReference>
<dbReference type="PRINTS" id="PR00463">
    <property type="entry name" value="EP450I"/>
</dbReference>
<keyword evidence="7" id="KW-0472">Membrane</keyword>
<dbReference type="GO" id="GO:0005506">
    <property type="term" value="F:iron ion binding"/>
    <property type="evidence" value="ECO:0007669"/>
    <property type="project" value="InterPro"/>
</dbReference>
<keyword evidence="7" id="KW-0812">Transmembrane</keyword>
<dbReference type="STRING" id="1093900.A0A507BAQ4"/>
<evidence type="ECO:0000256" key="6">
    <source>
        <dbReference type="RuleBase" id="RU000461"/>
    </source>
</evidence>
<organism evidence="8 9">
    <name type="scientific">Thyridium curvatum</name>
    <dbReference type="NCBI Taxonomy" id="1093900"/>
    <lineage>
        <taxon>Eukaryota</taxon>
        <taxon>Fungi</taxon>
        <taxon>Dikarya</taxon>
        <taxon>Ascomycota</taxon>
        <taxon>Pezizomycotina</taxon>
        <taxon>Sordariomycetes</taxon>
        <taxon>Sordariomycetidae</taxon>
        <taxon>Thyridiales</taxon>
        <taxon>Thyridiaceae</taxon>
        <taxon>Thyridium</taxon>
    </lineage>
</organism>
<reference evidence="8 9" key="1">
    <citation type="submission" date="2019-06" db="EMBL/GenBank/DDBJ databases">
        <title>Draft genome sequence of the filamentous fungus Phialemoniopsis curvata isolated from diesel fuel.</title>
        <authorList>
            <person name="Varaljay V.A."/>
            <person name="Lyon W.J."/>
            <person name="Crouch A.L."/>
            <person name="Drake C.E."/>
            <person name="Hollomon J.M."/>
            <person name="Nadeau L.J."/>
            <person name="Nunn H.S."/>
            <person name="Stevenson B.S."/>
            <person name="Bojanowski C.L."/>
            <person name="Crookes-Goodson W.J."/>
        </authorList>
    </citation>
    <scope>NUCLEOTIDE SEQUENCE [LARGE SCALE GENOMIC DNA]</scope>
    <source>
        <strain evidence="8 9">D216</strain>
    </source>
</reference>
<dbReference type="RefSeq" id="XP_030995381.1">
    <property type="nucleotide sequence ID" value="XM_031140442.1"/>
</dbReference>
<comment type="similarity">
    <text evidence="1 6">Belongs to the cytochrome P450 family.</text>
</comment>
<gene>
    <name evidence="8" type="ORF">E0L32_005873</name>
</gene>
<dbReference type="GO" id="GO:0020037">
    <property type="term" value="F:heme binding"/>
    <property type="evidence" value="ECO:0007669"/>
    <property type="project" value="InterPro"/>
</dbReference>
<evidence type="ECO:0000256" key="2">
    <source>
        <dbReference type="ARBA" id="ARBA00022723"/>
    </source>
</evidence>
<comment type="caution">
    <text evidence="8">The sequence shown here is derived from an EMBL/GenBank/DDBJ whole genome shotgun (WGS) entry which is preliminary data.</text>
</comment>
<dbReference type="OrthoDB" id="1055148at2759"/>
<keyword evidence="3 6" id="KW-0560">Oxidoreductase</keyword>
<dbReference type="InterPro" id="IPR017972">
    <property type="entry name" value="Cyt_P450_CS"/>
</dbReference>
<keyword evidence="9" id="KW-1185">Reference proteome</keyword>
<dbReference type="PROSITE" id="PS00086">
    <property type="entry name" value="CYTOCHROME_P450"/>
    <property type="match status" value="1"/>
</dbReference>
<feature type="binding site" description="axial binding residue" evidence="5">
    <location>
        <position position="436"/>
    </location>
    <ligand>
        <name>heme</name>
        <dbReference type="ChEBI" id="CHEBI:30413"/>
    </ligand>
    <ligandPart>
        <name>Fe</name>
        <dbReference type="ChEBI" id="CHEBI:18248"/>
    </ligandPart>
</feature>
<evidence type="ECO:0000313" key="9">
    <source>
        <dbReference type="Proteomes" id="UP000319257"/>
    </source>
</evidence>
<protein>
    <recommendedName>
        <fullName evidence="10">Cytochrome P450</fullName>
    </recommendedName>
</protein>
<keyword evidence="2 5" id="KW-0479">Metal-binding</keyword>
<dbReference type="InterPro" id="IPR050364">
    <property type="entry name" value="Cytochrome_P450_fung"/>
</dbReference>
<evidence type="ECO:0000256" key="5">
    <source>
        <dbReference type="PIRSR" id="PIRSR602401-1"/>
    </source>
</evidence>
<comment type="cofactor">
    <cofactor evidence="5">
        <name>heme</name>
        <dbReference type="ChEBI" id="CHEBI:30413"/>
    </cofactor>
</comment>
<dbReference type="Gene3D" id="1.10.630.10">
    <property type="entry name" value="Cytochrome P450"/>
    <property type="match status" value="1"/>
</dbReference>
<evidence type="ECO:0000256" key="3">
    <source>
        <dbReference type="ARBA" id="ARBA00023002"/>
    </source>
</evidence>
<evidence type="ECO:0000256" key="1">
    <source>
        <dbReference type="ARBA" id="ARBA00010617"/>
    </source>
</evidence>
<keyword evidence="6" id="KW-0503">Monooxygenase</keyword>
<keyword evidence="5 6" id="KW-0349">Heme</keyword>
<dbReference type="InterPro" id="IPR001128">
    <property type="entry name" value="Cyt_P450"/>
</dbReference>